<dbReference type="Pfam" id="PF05400">
    <property type="entry name" value="FliT"/>
    <property type="match status" value="1"/>
</dbReference>
<comment type="caution">
    <text evidence="6">The sequence shown here is derived from an EMBL/GenBank/DDBJ whole genome shotgun (WGS) entry which is preliminary data.</text>
</comment>
<proteinExistence type="predicted"/>
<reference evidence="6 7" key="1">
    <citation type="journal article" date="2018" name="ISME J.">
        <title>Endosymbiont genomes yield clues of tubeworm success.</title>
        <authorList>
            <person name="Li Y."/>
            <person name="Liles M.R."/>
            <person name="Halanych K.M."/>
        </authorList>
    </citation>
    <scope>NUCLEOTIDE SEQUENCE [LARGE SCALE GENOMIC DNA]</scope>
    <source>
        <strain evidence="6">A1462</strain>
    </source>
</reference>
<name>A0A370DJS6_9GAMM</name>
<evidence type="ECO:0000256" key="2">
    <source>
        <dbReference type="ARBA" id="ARBA00022490"/>
    </source>
</evidence>
<keyword evidence="7" id="KW-1185">Reference proteome</keyword>
<evidence type="ECO:0000256" key="4">
    <source>
        <dbReference type="ARBA" id="ARBA00023186"/>
    </source>
</evidence>
<gene>
    <name evidence="6" type="ORF">DIZ78_11915</name>
</gene>
<protein>
    <recommendedName>
        <fullName evidence="5">Flagellar protein FliT</fullName>
    </recommendedName>
</protein>
<dbReference type="GO" id="GO:0044781">
    <property type="term" value="P:bacterial-type flagellum organization"/>
    <property type="evidence" value="ECO:0007669"/>
    <property type="project" value="UniProtKB-KW"/>
</dbReference>
<accession>A0A370DJS6</accession>
<keyword evidence="2" id="KW-0963">Cytoplasm</keyword>
<sequence>MAGNPEQKLKTALVLSRGLLESARAGEWEEARNLEAGRDELLRESLGVLSPQGAENQISLIKEIQEIDRQITQLANEERPRLVEQLAKFKKGRVANRAYRQG</sequence>
<evidence type="ECO:0000313" key="6">
    <source>
        <dbReference type="EMBL" id="RDH85113.1"/>
    </source>
</evidence>
<comment type="subcellular location">
    <subcellularLocation>
        <location evidence="1">Cytoplasm</location>
        <location evidence="1">Cytosol</location>
    </subcellularLocation>
</comment>
<organism evidence="6 7">
    <name type="scientific">endosymbiont of Escarpia spicata</name>
    <dbReference type="NCBI Taxonomy" id="2200908"/>
    <lineage>
        <taxon>Bacteria</taxon>
        <taxon>Pseudomonadati</taxon>
        <taxon>Pseudomonadota</taxon>
        <taxon>Gammaproteobacteria</taxon>
        <taxon>sulfur-oxidizing symbionts</taxon>
    </lineage>
</organism>
<evidence type="ECO:0000313" key="7">
    <source>
        <dbReference type="Proteomes" id="UP000254771"/>
    </source>
</evidence>
<keyword evidence="3" id="KW-1005">Bacterial flagellum biogenesis</keyword>
<dbReference type="Gene3D" id="1.20.58.380">
    <property type="entry name" value="Flagellar protein flit"/>
    <property type="match status" value="1"/>
</dbReference>
<evidence type="ECO:0000256" key="3">
    <source>
        <dbReference type="ARBA" id="ARBA00022795"/>
    </source>
</evidence>
<dbReference type="AlphaFoldDB" id="A0A370DJS6"/>
<evidence type="ECO:0000256" key="1">
    <source>
        <dbReference type="ARBA" id="ARBA00004514"/>
    </source>
</evidence>
<dbReference type="Proteomes" id="UP000254771">
    <property type="component" value="Unassembled WGS sequence"/>
</dbReference>
<dbReference type="EMBL" id="QFXE01000014">
    <property type="protein sequence ID" value="RDH85113.1"/>
    <property type="molecule type" value="Genomic_DNA"/>
</dbReference>
<evidence type="ECO:0000256" key="5">
    <source>
        <dbReference type="ARBA" id="ARBA00093797"/>
    </source>
</evidence>
<keyword evidence="4" id="KW-0143">Chaperone</keyword>
<dbReference type="InterPro" id="IPR008622">
    <property type="entry name" value="FliT"/>
</dbReference>